<organism evidence="2 3">
    <name type="scientific">Ferrovibrio terrae</name>
    <dbReference type="NCBI Taxonomy" id="2594003"/>
    <lineage>
        <taxon>Bacteria</taxon>
        <taxon>Pseudomonadati</taxon>
        <taxon>Pseudomonadota</taxon>
        <taxon>Alphaproteobacteria</taxon>
        <taxon>Rhodospirillales</taxon>
        <taxon>Rhodospirillaceae</taxon>
        <taxon>Ferrovibrio</taxon>
    </lineage>
</organism>
<dbReference type="RefSeq" id="WP_144067961.1">
    <property type="nucleotide sequence ID" value="NZ_CP041636.1"/>
</dbReference>
<dbReference type="KEGG" id="fer:FNB15_06705"/>
<proteinExistence type="predicted"/>
<dbReference type="EMBL" id="CP041636">
    <property type="protein sequence ID" value="QDO96980.1"/>
    <property type="molecule type" value="Genomic_DNA"/>
</dbReference>
<feature type="compositionally biased region" description="Polar residues" evidence="1">
    <location>
        <begin position="13"/>
        <end position="33"/>
    </location>
</feature>
<feature type="region of interest" description="Disordered" evidence="1">
    <location>
        <begin position="1"/>
        <end position="111"/>
    </location>
</feature>
<feature type="compositionally biased region" description="Basic and acidic residues" evidence="1">
    <location>
        <begin position="50"/>
        <end position="71"/>
    </location>
</feature>
<evidence type="ECO:0000256" key="1">
    <source>
        <dbReference type="SAM" id="MobiDB-lite"/>
    </source>
</evidence>
<dbReference type="OrthoDB" id="4563254at2"/>
<keyword evidence="3" id="KW-1185">Reference proteome</keyword>
<dbReference type="AlphaFoldDB" id="A0A516H067"/>
<dbReference type="InterPro" id="IPR019626">
    <property type="entry name" value="Stress-induced_KGG_rpt"/>
</dbReference>
<evidence type="ECO:0000313" key="2">
    <source>
        <dbReference type="EMBL" id="QDO96980.1"/>
    </source>
</evidence>
<evidence type="ECO:0000313" key="3">
    <source>
        <dbReference type="Proteomes" id="UP000317496"/>
    </source>
</evidence>
<name>A0A516H067_9PROT</name>
<accession>A0A516H067</accession>
<dbReference type="Pfam" id="PF10685">
    <property type="entry name" value="KGG"/>
    <property type="match status" value="3"/>
</dbReference>
<evidence type="ECO:0008006" key="4">
    <source>
        <dbReference type="Google" id="ProtNLM"/>
    </source>
</evidence>
<reference evidence="2 3" key="1">
    <citation type="submission" date="2019-07" db="EMBL/GenBank/DDBJ databases">
        <title>Genome sequencing for Ferrovibrio sp. K5.</title>
        <authorList>
            <person name="Park S.-J."/>
        </authorList>
    </citation>
    <scope>NUCLEOTIDE SEQUENCE [LARGE SCALE GENOMIC DNA]</scope>
    <source>
        <strain evidence="2 3">K5</strain>
    </source>
</reference>
<dbReference type="Proteomes" id="UP000317496">
    <property type="component" value="Chromosome"/>
</dbReference>
<gene>
    <name evidence="2" type="ORF">FNB15_06705</name>
</gene>
<protein>
    <recommendedName>
        <fullName evidence="4">Stress-induced protein</fullName>
    </recommendedName>
</protein>
<sequence length="111" mass="11921">MAENPNSPPYPQGPTQSPQHYGPQTNGDGQTETRQPEAKPRSGRGFAAMDPERQREIARKGGRSVPDEKRSFSQNRELAAAAGRKGGQESGGNFAHDRERAAAAGRKGGQH</sequence>
<feature type="compositionally biased region" description="Pro residues" evidence="1">
    <location>
        <begin position="1"/>
        <end position="12"/>
    </location>
</feature>